<comment type="cofactor">
    <cofactor evidence="1 7">
        <name>Mg(2+)</name>
        <dbReference type="ChEBI" id="CHEBI:18420"/>
    </cofactor>
</comment>
<dbReference type="NCBIfam" id="NF002317">
    <property type="entry name" value="PRK01250.1"/>
    <property type="match status" value="1"/>
</dbReference>
<evidence type="ECO:0000256" key="3">
    <source>
        <dbReference type="ARBA" id="ARBA00022723"/>
    </source>
</evidence>
<feature type="binding site" evidence="7">
    <location>
        <position position="56"/>
    </location>
    <ligand>
        <name>substrate</name>
    </ligand>
</feature>
<dbReference type="FunFam" id="3.90.80.10:FF:000003">
    <property type="entry name" value="Inorganic pyrophosphatase"/>
    <property type="match status" value="1"/>
</dbReference>
<feature type="binding site" evidence="7">
    <location>
        <position position="66"/>
    </location>
    <ligand>
        <name>Mg(2+)</name>
        <dbReference type="ChEBI" id="CHEBI:18420"/>
        <label>1</label>
    </ligand>
</feature>
<dbReference type="HAMAP" id="MF_00209">
    <property type="entry name" value="Inorganic_PPase"/>
    <property type="match status" value="1"/>
</dbReference>
<keyword evidence="9" id="KW-1185">Reference proteome</keyword>
<comment type="catalytic activity">
    <reaction evidence="6 7">
        <text>diphosphate + H2O = 2 phosphate + H(+)</text>
        <dbReference type="Rhea" id="RHEA:24576"/>
        <dbReference type="ChEBI" id="CHEBI:15377"/>
        <dbReference type="ChEBI" id="CHEBI:15378"/>
        <dbReference type="ChEBI" id="CHEBI:33019"/>
        <dbReference type="ChEBI" id="CHEBI:43474"/>
        <dbReference type="EC" id="3.6.1.1"/>
    </reaction>
</comment>
<feature type="binding site" evidence="7">
    <location>
        <position position="30"/>
    </location>
    <ligand>
        <name>substrate</name>
    </ligand>
</feature>
<dbReference type="RefSeq" id="WP_093282092.1">
    <property type="nucleotide sequence ID" value="NZ_FOFS01000002.1"/>
</dbReference>
<evidence type="ECO:0000256" key="6">
    <source>
        <dbReference type="ARBA" id="ARBA00047820"/>
    </source>
</evidence>
<evidence type="ECO:0000256" key="7">
    <source>
        <dbReference type="HAMAP-Rule" id="MF_00209"/>
    </source>
</evidence>
<dbReference type="EMBL" id="FOFS01000002">
    <property type="protein sequence ID" value="SEP90722.1"/>
    <property type="molecule type" value="Genomic_DNA"/>
</dbReference>
<keyword evidence="3 7" id="KW-0479">Metal-binding</keyword>
<sequence>MGLEAVGPGEKAPDEFYVVIEIAAYGPPVKYEVDKETGLLMVDRFMNVAMSYPANYGFVPKTLGGDGDPVDVLVLTPHPIVPGSIIKCRAVAVLDTTDEKGSDAKLLAVPTDKVSNNYYDDLKDLADVPARLKNEIQHFYEHYKDLEKGKWVKVAGWRDAAAAREEIANGIKAYKG</sequence>
<dbReference type="STRING" id="489703.SAMN04488038_102168"/>
<keyword evidence="2 7" id="KW-0963">Cytoplasm</keyword>
<proteinExistence type="inferred from homology"/>
<evidence type="ECO:0000256" key="1">
    <source>
        <dbReference type="ARBA" id="ARBA00001946"/>
    </source>
</evidence>
<evidence type="ECO:0000313" key="9">
    <source>
        <dbReference type="Proteomes" id="UP000199233"/>
    </source>
</evidence>
<reference evidence="8 9" key="1">
    <citation type="submission" date="2016-10" db="EMBL/GenBank/DDBJ databases">
        <authorList>
            <person name="de Groot N.N."/>
        </authorList>
    </citation>
    <scope>NUCLEOTIDE SEQUENCE [LARGE SCALE GENOMIC DNA]</scope>
    <source>
        <strain evidence="8 9">DSM 25927</strain>
    </source>
</reference>
<dbReference type="SUPFAM" id="SSF50324">
    <property type="entry name" value="Inorganic pyrophosphatase"/>
    <property type="match status" value="1"/>
</dbReference>
<dbReference type="GO" id="GO:0000287">
    <property type="term" value="F:magnesium ion binding"/>
    <property type="evidence" value="ECO:0007669"/>
    <property type="project" value="UniProtKB-UniRule"/>
</dbReference>
<feature type="binding site" evidence="7">
    <location>
        <position position="103"/>
    </location>
    <ligand>
        <name>Mg(2+)</name>
        <dbReference type="ChEBI" id="CHEBI:18420"/>
        <label>1</label>
    </ligand>
</feature>
<evidence type="ECO:0000256" key="5">
    <source>
        <dbReference type="ARBA" id="ARBA00022842"/>
    </source>
</evidence>
<feature type="binding site" evidence="7">
    <location>
        <position position="143"/>
    </location>
    <ligand>
        <name>substrate</name>
    </ligand>
</feature>
<dbReference type="GO" id="GO:0006796">
    <property type="term" value="P:phosphate-containing compound metabolic process"/>
    <property type="evidence" value="ECO:0007669"/>
    <property type="project" value="InterPro"/>
</dbReference>
<dbReference type="Gene3D" id="3.90.80.10">
    <property type="entry name" value="Inorganic pyrophosphatase"/>
    <property type="match status" value="1"/>
</dbReference>
<gene>
    <name evidence="7" type="primary">ppa</name>
    <name evidence="8" type="ORF">SAMN04488038_102168</name>
</gene>
<dbReference type="GO" id="GO:0005737">
    <property type="term" value="C:cytoplasm"/>
    <property type="evidence" value="ECO:0007669"/>
    <property type="project" value="UniProtKB-SubCell"/>
</dbReference>
<dbReference type="PANTHER" id="PTHR10286">
    <property type="entry name" value="INORGANIC PYROPHOSPHATASE"/>
    <property type="match status" value="1"/>
</dbReference>
<dbReference type="GO" id="GO:0004427">
    <property type="term" value="F:inorganic diphosphate phosphatase activity"/>
    <property type="evidence" value="ECO:0007669"/>
    <property type="project" value="UniProtKB-UniRule"/>
</dbReference>
<accession>A0A1H9BP54</accession>
<dbReference type="AlphaFoldDB" id="A0A1H9BP54"/>
<comment type="subunit">
    <text evidence="7">Homohexamer.</text>
</comment>
<feature type="binding site" evidence="7">
    <location>
        <position position="71"/>
    </location>
    <ligand>
        <name>Mg(2+)</name>
        <dbReference type="ChEBI" id="CHEBI:18420"/>
        <label>1</label>
    </ligand>
</feature>
<dbReference type="InterPro" id="IPR036649">
    <property type="entry name" value="Pyrophosphatase_sf"/>
</dbReference>
<comment type="subcellular location">
    <subcellularLocation>
        <location evidence="7">Cytoplasm</location>
    </subcellularLocation>
</comment>
<keyword evidence="5 7" id="KW-0460">Magnesium</keyword>
<dbReference type="Pfam" id="PF00719">
    <property type="entry name" value="Pyrophosphatase"/>
    <property type="match status" value="1"/>
</dbReference>
<organism evidence="8 9">
    <name type="scientific">Solimonas aquatica</name>
    <dbReference type="NCBI Taxonomy" id="489703"/>
    <lineage>
        <taxon>Bacteria</taxon>
        <taxon>Pseudomonadati</taxon>
        <taxon>Pseudomonadota</taxon>
        <taxon>Gammaproteobacteria</taxon>
        <taxon>Nevskiales</taxon>
        <taxon>Nevskiaceae</taxon>
        <taxon>Solimonas</taxon>
    </lineage>
</organism>
<dbReference type="Proteomes" id="UP000199233">
    <property type="component" value="Unassembled WGS sequence"/>
</dbReference>
<dbReference type="InterPro" id="IPR008162">
    <property type="entry name" value="Pyrophosphatase"/>
</dbReference>
<keyword evidence="4 7" id="KW-0378">Hydrolase</keyword>
<dbReference type="EC" id="3.6.1.1" evidence="7"/>
<dbReference type="CDD" id="cd00412">
    <property type="entry name" value="pyrophosphatase"/>
    <property type="match status" value="1"/>
</dbReference>
<comment type="function">
    <text evidence="7">Catalyzes the hydrolysis of inorganic pyrophosphate (PPi) forming two phosphate ions.</text>
</comment>
<protein>
    <recommendedName>
        <fullName evidence="7">Inorganic pyrophosphatase</fullName>
        <ecNumber evidence="7">3.6.1.1</ecNumber>
    </recommendedName>
    <alternativeName>
        <fullName evidence="7">Pyrophosphate phospho-hydrolase</fullName>
        <shortName evidence="7">PPase</shortName>
    </alternativeName>
</protein>
<feature type="binding site" evidence="7">
    <location>
        <position position="71"/>
    </location>
    <ligand>
        <name>Mg(2+)</name>
        <dbReference type="ChEBI" id="CHEBI:18420"/>
        <label>2</label>
    </ligand>
</feature>
<evidence type="ECO:0000256" key="2">
    <source>
        <dbReference type="ARBA" id="ARBA00022490"/>
    </source>
</evidence>
<feature type="binding site" evidence="7">
    <location>
        <position position="44"/>
    </location>
    <ligand>
        <name>substrate</name>
    </ligand>
</feature>
<dbReference type="PROSITE" id="PS00387">
    <property type="entry name" value="PPASE"/>
    <property type="match status" value="1"/>
</dbReference>
<comment type="similarity">
    <text evidence="7">Belongs to the PPase family.</text>
</comment>
<evidence type="ECO:0000313" key="8">
    <source>
        <dbReference type="EMBL" id="SEP90722.1"/>
    </source>
</evidence>
<dbReference type="OrthoDB" id="5187599at2"/>
<name>A0A1H9BP54_9GAMM</name>
<evidence type="ECO:0000256" key="4">
    <source>
        <dbReference type="ARBA" id="ARBA00022801"/>
    </source>
</evidence>